<organism evidence="1 2">
    <name type="scientific">Prevotella intermedia</name>
    <dbReference type="NCBI Taxonomy" id="28131"/>
    <lineage>
        <taxon>Bacteria</taxon>
        <taxon>Pseudomonadati</taxon>
        <taxon>Bacteroidota</taxon>
        <taxon>Bacteroidia</taxon>
        <taxon>Bacteroidales</taxon>
        <taxon>Prevotellaceae</taxon>
        <taxon>Prevotella</taxon>
    </lineage>
</organism>
<name>A0A2G9IG42_PREIN</name>
<evidence type="ECO:0000313" key="1">
    <source>
        <dbReference type="EMBL" id="PIN28715.1"/>
    </source>
</evidence>
<protein>
    <submittedName>
        <fullName evidence="1">Uncharacterized protein</fullName>
    </submittedName>
</protein>
<dbReference type="EMBL" id="PESN01000001">
    <property type="protein sequence ID" value="PIN28715.1"/>
    <property type="molecule type" value="Genomic_DNA"/>
</dbReference>
<comment type="caution">
    <text evidence="1">The sequence shown here is derived from an EMBL/GenBank/DDBJ whole genome shotgun (WGS) entry which is preliminary data.</text>
</comment>
<sequence length="60" mass="7335">MFKKLLKSTKTFFIVRIKALFFENQHKIQDTNMKRRVTLIETEHDLIETVRNYRRSFVSS</sequence>
<dbReference type="AlphaFoldDB" id="A0A2G9IG42"/>
<reference evidence="1 2" key="1">
    <citation type="submission" date="2017-11" db="EMBL/GenBank/DDBJ databases">
        <title>Genome sequencing of Prevotella intermedia KCOM 2069.</title>
        <authorList>
            <person name="Kook J.-K."/>
            <person name="Park S.-N."/>
            <person name="Lim Y.K."/>
        </authorList>
    </citation>
    <scope>NUCLEOTIDE SEQUENCE [LARGE SCALE GENOMIC DNA]</scope>
    <source>
        <strain evidence="1 2">KCOM 2069</strain>
    </source>
</reference>
<proteinExistence type="predicted"/>
<gene>
    <name evidence="1" type="ORF">CUC04_04485</name>
</gene>
<dbReference type="Proteomes" id="UP000230500">
    <property type="component" value="Unassembled WGS sequence"/>
</dbReference>
<evidence type="ECO:0000313" key="2">
    <source>
        <dbReference type="Proteomes" id="UP000230500"/>
    </source>
</evidence>
<accession>A0A2G9IG42</accession>